<accession>A0A1H4UJ48</accession>
<evidence type="ECO:0000313" key="1">
    <source>
        <dbReference type="EMBL" id="SEC68789.1"/>
    </source>
</evidence>
<name>A0A1H4UJ48_9FLAO</name>
<sequence length="32" mass="3856">MVKKEMETIRVFYREGAEFVGDYRQALIFESI</sequence>
<organism evidence="1 2">
    <name type="scientific">Maribacter dokdonensis</name>
    <dbReference type="NCBI Taxonomy" id="320912"/>
    <lineage>
        <taxon>Bacteria</taxon>
        <taxon>Pseudomonadati</taxon>
        <taxon>Bacteroidota</taxon>
        <taxon>Flavobacteriia</taxon>
        <taxon>Flavobacteriales</taxon>
        <taxon>Flavobacteriaceae</taxon>
        <taxon>Maribacter</taxon>
    </lineage>
</organism>
<protein>
    <submittedName>
        <fullName evidence="1">Uncharacterized protein</fullName>
    </submittedName>
</protein>
<evidence type="ECO:0000313" key="2">
    <source>
        <dbReference type="Proteomes" id="UP000183038"/>
    </source>
</evidence>
<reference evidence="1 2" key="1">
    <citation type="submission" date="2016-10" db="EMBL/GenBank/DDBJ databases">
        <authorList>
            <person name="de Groot N.N."/>
        </authorList>
    </citation>
    <scope>NUCLEOTIDE SEQUENCE [LARGE SCALE GENOMIC DNA]</scope>
    <source>
        <strain evidence="1 2">MAR_2009_71</strain>
    </source>
</reference>
<dbReference type="AlphaFoldDB" id="A0A1H4UJ48"/>
<dbReference type="Proteomes" id="UP000183038">
    <property type="component" value="Unassembled WGS sequence"/>
</dbReference>
<dbReference type="EMBL" id="FNTB01000001">
    <property type="protein sequence ID" value="SEC68789.1"/>
    <property type="molecule type" value="Genomic_DNA"/>
</dbReference>
<gene>
    <name evidence="1" type="ORF">SAMN05192540_3809</name>
</gene>
<proteinExistence type="predicted"/>